<sequence length="73" mass="7807">MNVRPAIVNDTLNTPPPKSTGSYDSYRPFCVPCGIDTPSMSHSVRGRGFELMVALITASDPKTTPYTLMTGSG</sequence>
<gene>
    <name evidence="2" type="ORF">Bhyg_16581</name>
</gene>
<name>A0A9Q0MMW4_9DIPT</name>
<dbReference type="Proteomes" id="UP001151699">
    <property type="component" value="Unassembled WGS sequence"/>
</dbReference>
<dbReference type="EMBL" id="WJQU01002197">
    <property type="protein sequence ID" value="KAJ6633130.1"/>
    <property type="molecule type" value="Genomic_DNA"/>
</dbReference>
<evidence type="ECO:0000256" key="1">
    <source>
        <dbReference type="SAM" id="MobiDB-lite"/>
    </source>
</evidence>
<proteinExistence type="predicted"/>
<comment type="caution">
    <text evidence="2">The sequence shown here is derived from an EMBL/GenBank/DDBJ whole genome shotgun (WGS) entry which is preliminary data.</text>
</comment>
<reference evidence="2" key="1">
    <citation type="submission" date="2022-07" db="EMBL/GenBank/DDBJ databases">
        <authorList>
            <person name="Trinca V."/>
            <person name="Uliana J.V.C."/>
            <person name="Torres T.T."/>
            <person name="Ward R.J."/>
            <person name="Monesi N."/>
        </authorList>
    </citation>
    <scope>NUCLEOTIDE SEQUENCE</scope>
    <source>
        <strain evidence="2">HSMRA1968</strain>
        <tissue evidence="2">Whole embryos</tissue>
    </source>
</reference>
<evidence type="ECO:0000313" key="3">
    <source>
        <dbReference type="Proteomes" id="UP001151699"/>
    </source>
</evidence>
<accession>A0A9Q0MMW4</accession>
<evidence type="ECO:0000313" key="2">
    <source>
        <dbReference type="EMBL" id="KAJ6633130.1"/>
    </source>
</evidence>
<feature type="region of interest" description="Disordered" evidence="1">
    <location>
        <begin position="1"/>
        <end position="21"/>
    </location>
</feature>
<organism evidence="2 3">
    <name type="scientific">Pseudolycoriella hygida</name>
    <dbReference type="NCBI Taxonomy" id="35572"/>
    <lineage>
        <taxon>Eukaryota</taxon>
        <taxon>Metazoa</taxon>
        <taxon>Ecdysozoa</taxon>
        <taxon>Arthropoda</taxon>
        <taxon>Hexapoda</taxon>
        <taxon>Insecta</taxon>
        <taxon>Pterygota</taxon>
        <taxon>Neoptera</taxon>
        <taxon>Endopterygota</taxon>
        <taxon>Diptera</taxon>
        <taxon>Nematocera</taxon>
        <taxon>Sciaroidea</taxon>
        <taxon>Sciaridae</taxon>
        <taxon>Pseudolycoriella</taxon>
    </lineage>
</organism>
<protein>
    <submittedName>
        <fullName evidence="2">Uncharacterized protein</fullName>
    </submittedName>
</protein>
<dbReference type="AlphaFoldDB" id="A0A9Q0MMW4"/>
<keyword evidence="3" id="KW-1185">Reference proteome</keyword>